<keyword evidence="3" id="KW-0862">Zinc</keyword>
<evidence type="ECO:0000256" key="1">
    <source>
        <dbReference type="ARBA" id="ARBA00022723"/>
    </source>
</evidence>
<protein>
    <submittedName>
        <fullName evidence="5">Uncharacterized protein</fullName>
    </submittedName>
</protein>
<evidence type="ECO:0000256" key="2">
    <source>
        <dbReference type="ARBA" id="ARBA00022771"/>
    </source>
</evidence>
<keyword evidence="6" id="KW-1185">Reference proteome</keyword>
<keyword evidence="4" id="KW-0238">DNA-binding</keyword>
<reference evidence="5 6" key="1">
    <citation type="journal article" date="2024" name="G3 (Bethesda)">
        <title>Genome assembly of Hibiscus sabdariffa L. provides insights into metabolisms of medicinal natural products.</title>
        <authorList>
            <person name="Kim T."/>
        </authorList>
    </citation>
    <scope>NUCLEOTIDE SEQUENCE [LARGE SCALE GENOMIC DNA]</scope>
    <source>
        <strain evidence="5">TK-2024</strain>
        <tissue evidence="5">Old leaves</tissue>
    </source>
</reference>
<dbReference type="PANTHER" id="PTHR12506">
    <property type="entry name" value="PROTEIN PHOSPHATASE RELATED"/>
    <property type="match status" value="1"/>
</dbReference>
<evidence type="ECO:0000313" key="5">
    <source>
        <dbReference type="EMBL" id="KAK8994032.1"/>
    </source>
</evidence>
<name>A0ABR2Q033_9ROSI</name>
<accession>A0ABR2Q033</accession>
<evidence type="ECO:0000313" key="6">
    <source>
        <dbReference type="Proteomes" id="UP001396334"/>
    </source>
</evidence>
<dbReference type="InterPro" id="IPR050974">
    <property type="entry name" value="Plant_ZF_CCCH"/>
</dbReference>
<keyword evidence="1" id="KW-0479">Metal-binding</keyword>
<evidence type="ECO:0000256" key="4">
    <source>
        <dbReference type="ARBA" id="ARBA00023125"/>
    </source>
</evidence>
<evidence type="ECO:0000256" key="3">
    <source>
        <dbReference type="ARBA" id="ARBA00022833"/>
    </source>
</evidence>
<comment type="caution">
    <text evidence="5">The sequence shown here is derived from an EMBL/GenBank/DDBJ whole genome shotgun (WGS) entry which is preliminary data.</text>
</comment>
<dbReference type="EMBL" id="JBBPBN010000048">
    <property type="protein sequence ID" value="KAK8994032.1"/>
    <property type="molecule type" value="Genomic_DNA"/>
</dbReference>
<dbReference type="PANTHER" id="PTHR12506:SF20">
    <property type="entry name" value="ZINC FINGER CCCH DOMAIN-CONTAINING PROTEIN 67"/>
    <property type="match status" value="1"/>
</dbReference>
<proteinExistence type="predicted"/>
<gene>
    <name evidence="5" type="ORF">V6N11_008239</name>
</gene>
<organism evidence="5 6">
    <name type="scientific">Hibiscus sabdariffa</name>
    <name type="common">roselle</name>
    <dbReference type="NCBI Taxonomy" id="183260"/>
    <lineage>
        <taxon>Eukaryota</taxon>
        <taxon>Viridiplantae</taxon>
        <taxon>Streptophyta</taxon>
        <taxon>Embryophyta</taxon>
        <taxon>Tracheophyta</taxon>
        <taxon>Spermatophyta</taxon>
        <taxon>Magnoliopsida</taxon>
        <taxon>eudicotyledons</taxon>
        <taxon>Gunneridae</taxon>
        <taxon>Pentapetalae</taxon>
        <taxon>rosids</taxon>
        <taxon>malvids</taxon>
        <taxon>Malvales</taxon>
        <taxon>Malvaceae</taxon>
        <taxon>Malvoideae</taxon>
        <taxon>Hibiscus</taxon>
    </lineage>
</organism>
<sequence>MTICSFLVADVIEPSIRETGTSGVRDESTEKPSQTECKIQPLSRKIYCRFNHPNPTTTGACDPPSEYAGGSVSSQAVSRANMVPWSLPRALNETAAYMPVMFSPPQVVVPPPNLEWKGYQSLASTEFNLELHGSYLLSPPISCMSFLYLSCFHSYSTMYLLNNHLVVPSEDDCMPPTGQKFACNSSICHEQPENLGL</sequence>
<keyword evidence="2" id="KW-0863">Zinc-finger</keyword>
<dbReference type="Proteomes" id="UP001396334">
    <property type="component" value="Unassembled WGS sequence"/>
</dbReference>